<sequence length="368" mass="41991">MRFADVDGIKCLPEPGVWGKCLTCGSTVVSHCGTQVIHHWKHKARGECDKWSENVGPWHIAWQDLVRLDSKEVTIGEHRADIIGNNKTVIELQHSNIPVPEIAEREKFYGDMVWVFDATERFKVISTGQRAFFSLGQNKHISTCEKPVFLDFGSMIVEVEIFTETLAKLSGFGRVRTQQWFAEQYLSGVLEDRARPSAGHRSPTIRWSGSHRFDKTKHASRWMINWKPVTIAKNTPCIALNWYTKPVGEPRIYERDQIVNHHPVLANGWSAVELVRMERFTNGRAIILDGLVRVMPAPLEQITVEMSVSAAREHIAHVEEHIQAGRMPVLKDATKAELISRAEQYEVKQYGTPRPRPQKSKDVQARLF</sequence>
<dbReference type="EMBL" id="CP037423">
    <property type="protein sequence ID" value="QDV43936.1"/>
    <property type="molecule type" value="Genomic_DNA"/>
</dbReference>
<keyword evidence="3" id="KW-1185">Reference proteome</keyword>
<gene>
    <name evidence="2" type="ORF">Enr13x_37960</name>
</gene>
<dbReference type="KEGG" id="snep:Enr13x_37960"/>
<evidence type="ECO:0008006" key="4">
    <source>
        <dbReference type="Google" id="ProtNLM"/>
    </source>
</evidence>
<organism evidence="2 3">
    <name type="scientific">Stieleria neptunia</name>
    <dbReference type="NCBI Taxonomy" id="2527979"/>
    <lineage>
        <taxon>Bacteria</taxon>
        <taxon>Pseudomonadati</taxon>
        <taxon>Planctomycetota</taxon>
        <taxon>Planctomycetia</taxon>
        <taxon>Pirellulales</taxon>
        <taxon>Pirellulaceae</taxon>
        <taxon>Stieleria</taxon>
    </lineage>
</organism>
<protein>
    <recommendedName>
        <fullName evidence="4">Competence protein CoiA-like family protein</fullName>
    </recommendedName>
</protein>
<evidence type="ECO:0000313" key="2">
    <source>
        <dbReference type="EMBL" id="QDV43936.1"/>
    </source>
</evidence>
<feature type="compositionally biased region" description="Basic and acidic residues" evidence="1">
    <location>
        <begin position="359"/>
        <end position="368"/>
    </location>
</feature>
<feature type="region of interest" description="Disordered" evidence="1">
    <location>
        <begin position="349"/>
        <end position="368"/>
    </location>
</feature>
<reference evidence="2 3" key="1">
    <citation type="submission" date="2019-03" db="EMBL/GenBank/DDBJ databases">
        <title>Deep-cultivation of Planctomycetes and their phenomic and genomic characterization uncovers novel biology.</title>
        <authorList>
            <person name="Wiegand S."/>
            <person name="Jogler M."/>
            <person name="Boedeker C."/>
            <person name="Pinto D."/>
            <person name="Vollmers J."/>
            <person name="Rivas-Marin E."/>
            <person name="Kohn T."/>
            <person name="Peeters S.H."/>
            <person name="Heuer A."/>
            <person name="Rast P."/>
            <person name="Oberbeckmann S."/>
            <person name="Bunk B."/>
            <person name="Jeske O."/>
            <person name="Meyerdierks A."/>
            <person name="Storesund J.E."/>
            <person name="Kallscheuer N."/>
            <person name="Luecker S."/>
            <person name="Lage O.M."/>
            <person name="Pohl T."/>
            <person name="Merkel B.J."/>
            <person name="Hornburger P."/>
            <person name="Mueller R.-W."/>
            <person name="Bruemmer F."/>
            <person name="Labrenz M."/>
            <person name="Spormann A.M."/>
            <person name="Op den Camp H."/>
            <person name="Overmann J."/>
            <person name="Amann R."/>
            <person name="Jetten M.S.M."/>
            <person name="Mascher T."/>
            <person name="Medema M.H."/>
            <person name="Devos D.P."/>
            <person name="Kaster A.-K."/>
            <person name="Ovreas L."/>
            <person name="Rohde M."/>
            <person name="Galperin M.Y."/>
            <person name="Jogler C."/>
        </authorList>
    </citation>
    <scope>NUCLEOTIDE SEQUENCE [LARGE SCALE GENOMIC DNA]</scope>
    <source>
        <strain evidence="2 3">Enr13</strain>
    </source>
</reference>
<name>A0A518HSX5_9BACT</name>
<accession>A0A518HSX5</accession>
<evidence type="ECO:0000313" key="3">
    <source>
        <dbReference type="Proteomes" id="UP000319004"/>
    </source>
</evidence>
<dbReference type="Proteomes" id="UP000319004">
    <property type="component" value="Chromosome"/>
</dbReference>
<evidence type="ECO:0000256" key="1">
    <source>
        <dbReference type="SAM" id="MobiDB-lite"/>
    </source>
</evidence>
<dbReference type="AlphaFoldDB" id="A0A518HSX5"/>
<proteinExistence type="predicted"/>